<dbReference type="STRING" id="35608.A0A2U1M2U7"/>
<dbReference type="Proteomes" id="UP000245207">
    <property type="component" value="Unassembled WGS sequence"/>
</dbReference>
<dbReference type="EMBL" id="PKPP01006720">
    <property type="protein sequence ID" value="PWA55567.1"/>
    <property type="molecule type" value="Genomic_DNA"/>
</dbReference>
<evidence type="ECO:0000256" key="1">
    <source>
        <dbReference type="SAM" id="SignalP"/>
    </source>
</evidence>
<accession>A0A2U1M2U7</accession>
<dbReference type="InterPro" id="IPR018392">
    <property type="entry name" value="LysM"/>
</dbReference>
<sequence length="361" mass="38378">MEKILIPTLILLCSIFTIIQPTSSQTTTPGFKCTTRGATCNSLIDYKLPNTTTLSSVRTLFQIKNLRTLLAANNLPLTTPQNQTYPASTTLKIPFPCSCTNNGTGISNHRPIYTVVPNDGLYHIAAEVFSRLVTFQQIQAVNNISNADEIEVGQKLWVPLPCSCDDVGGEKVVHYGYSVPTGSNVAGIVNQFNTTESVLLELNGLKDAKDLLADSVLDVPLKVCTTSVRNGSMDYPLLVPNGTYTLTANNCVRCQCNAANSWVLQCEPSGISLPNGPTCPSTQCAGTAFDLGNSTSDSNCNLSRCAYAGYNTNGTILTTLTQESTCPAGNNNNGSPSGNGSKGLRSSLALVASLIALHLLR</sequence>
<dbReference type="InterPro" id="IPR036779">
    <property type="entry name" value="LysM_dom_sf"/>
</dbReference>
<keyword evidence="4" id="KW-1185">Reference proteome</keyword>
<dbReference type="PROSITE" id="PS51782">
    <property type="entry name" value="LYSM"/>
    <property type="match status" value="2"/>
</dbReference>
<dbReference type="SMART" id="SM00257">
    <property type="entry name" value="LysM"/>
    <property type="match status" value="2"/>
</dbReference>
<evidence type="ECO:0000259" key="2">
    <source>
        <dbReference type="PROSITE" id="PS51782"/>
    </source>
</evidence>
<reference evidence="3 4" key="1">
    <citation type="journal article" date="2018" name="Mol. Plant">
        <title>The genome of Artemisia annua provides insight into the evolution of Asteraceae family and artemisinin biosynthesis.</title>
        <authorList>
            <person name="Shen Q."/>
            <person name="Zhang L."/>
            <person name="Liao Z."/>
            <person name="Wang S."/>
            <person name="Yan T."/>
            <person name="Shi P."/>
            <person name="Liu M."/>
            <person name="Fu X."/>
            <person name="Pan Q."/>
            <person name="Wang Y."/>
            <person name="Lv Z."/>
            <person name="Lu X."/>
            <person name="Zhang F."/>
            <person name="Jiang W."/>
            <person name="Ma Y."/>
            <person name="Chen M."/>
            <person name="Hao X."/>
            <person name="Li L."/>
            <person name="Tang Y."/>
            <person name="Lv G."/>
            <person name="Zhou Y."/>
            <person name="Sun X."/>
            <person name="Brodelius P.E."/>
            <person name="Rose J.K.C."/>
            <person name="Tang K."/>
        </authorList>
    </citation>
    <scope>NUCLEOTIDE SEQUENCE [LARGE SCALE GENOMIC DNA]</scope>
    <source>
        <strain evidence="4">cv. Huhao1</strain>
        <tissue evidence="3">Leaf</tissue>
    </source>
</reference>
<proteinExistence type="predicted"/>
<feature type="signal peptide" evidence="1">
    <location>
        <begin position="1"/>
        <end position="24"/>
    </location>
</feature>
<feature type="chain" id="PRO_5015477001" evidence="1">
    <location>
        <begin position="25"/>
        <end position="361"/>
    </location>
</feature>
<feature type="domain" description="LysM" evidence="2">
    <location>
        <begin position="111"/>
        <end position="158"/>
    </location>
</feature>
<keyword evidence="1" id="KW-0732">Signal</keyword>
<organism evidence="3 4">
    <name type="scientific">Artemisia annua</name>
    <name type="common">Sweet wormwood</name>
    <dbReference type="NCBI Taxonomy" id="35608"/>
    <lineage>
        <taxon>Eukaryota</taxon>
        <taxon>Viridiplantae</taxon>
        <taxon>Streptophyta</taxon>
        <taxon>Embryophyta</taxon>
        <taxon>Tracheophyta</taxon>
        <taxon>Spermatophyta</taxon>
        <taxon>Magnoliopsida</taxon>
        <taxon>eudicotyledons</taxon>
        <taxon>Gunneridae</taxon>
        <taxon>Pentapetalae</taxon>
        <taxon>asterids</taxon>
        <taxon>campanulids</taxon>
        <taxon>Asterales</taxon>
        <taxon>Asteraceae</taxon>
        <taxon>Asteroideae</taxon>
        <taxon>Anthemideae</taxon>
        <taxon>Artemisiinae</taxon>
        <taxon>Artemisia</taxon>
    </lineage>
</organism>
<dbReference type="PANTHER" id="PTHR33734">
    <property type="entry name" value="LYSM DOMAIN-CONTAINING GPI-ANCHORED PROTEIN 2"/>
    <property type="match status" value="1"/>
</dbReference>
<dbReference type="SUPFAM" id="SSF54106">
    <property type="entry name" value="LysM domain"/>
    <property type="match status" value="1"/>
</dbReference>
<dbReference type="OrthoDB" id="2107166at2759"/>
<feature type="domain" description="LysM" evidence="2">
    <location>
        <begin position="175"/>
        <end position="219"/>
    </location>
</feature>
<dbReference type="PANTHER" id="PTHR33734:SF11">
    <property type="entry name" value="LYSM DOMAIN-CONTAINING GPI-ANCHORED PROTEIN 2"/>
    <property type="match status" value="1"/>
</dbReference>
<name>A0A2U1M2U7_ARTAN</name>
<dbReference type="Gene3D" id="3.10.350.10">
    <property type="entry name" value="LysM domain"/>
    <property type="match status" value="1"/>
</dbReference>
<protein>
    <submittedName>
        <fullName evidence="3">Lysm domain GPI-anchored protein 2</fullName>
    </submittedName>
</protein>
<evidence type="ECO:0000313" key="3">
    <source>
        <dbReference type="EMBL" id="PWA55567.1"/>
    </source>
</evidence>
<dbReference type="AlphaFoldDB" id="A0A2U1M2U7"/>
<evidence type="ECO:0000313" key="4">
    <source>
        <dbReference type="Proteomes" id="UP000245207"/>
    </source>
</evidence>
<dbReference type="Pfam" id="PF01476">
    <property type="entry name" value="LysM"/>
    <property type="match status" value="2"/>
</dbReference>
<comment type="caution">
    <text evidence="3">The sequence shown here is derived from an EMBL/GenBank/DDBJ whole genome shotgun (WGS) entry which is preliminary data.</text>
</comment>
<gene>
    <name evidence="3" type="ORF">CTI12_AA400010</name>
</gene>
<dbReference type="CDD" id="cd00118">
    <property type="entry name" value="LysM"/>
    <property type="match status" value="1"/>
</dbReference>